<evidence type="ECO:0000256" key="1">
    <source>
        <dbReference type="SAM" id="MobiDB-lite"/>
    </source>
</evidence>
<dbReference type="EMBL" id="JAHPMX010000014">
    <property type="protein sequence ID" value="MBU9359142.1"/>
    <property type="molecule type" value="Genomic_DNA"/>
</dbReference>
<dbReference type="Proteomes" id="UP001196915">
    <property type="component" value="Unassembled WGS sequence"/>
</dbReference>
<comment type="caution">
    <text evidence="2">The sequence shown here is derived from an EMBL/GenBank/DDBJ whole genome shotgun (WGS) entry which is preliminary data.</text>
</comment>
<protein>
    <submittedName>
        <fullName evidence="2">Uncharacterized protein</fullName>
    </submittedName>
</protein>
<evidence type="ECO:0000313" key="3">
    <source>
        <dbReference type="Proteomes" id="UP001196915"/>
    </source>
</evidence>
<accession>A0AAP2HND2</accession>
<proteinExistence type="predicted"/>
<name>A0AAP2HND2_9BURK</name>
<sequence length="110" mass="11982">MTTSKRRIDRRNAMTRTRTETNARADAQFPAFKQAVDLKTPANIDFRISRRTQPACATPRDHATPHRANIWASPATAQPAHSSPDCCIGISNASFAAQTAGRPAPDNPRG</sequence>
<organism evidence="2 3">
    <name type="scientific">Burkholderia multivorans</name>
    <dbReference type="NCBI Taxonomy" id="87883"/>
    <lineage>
        <taxon>Bacteria</taxon>
        <taxon>Pseudomonadati</taxon>
        <taxon>Pseudomonadota</taxon>
        <taxon>Betaproteobacteria</taxon>
        <taxon>Burkholderiales</taxon>
        <taxon>Burkholderiaceae</taxon>
        <taxon>Burkholderia</taxon>
        <taxon>Burkholderia cepacia complex</taxon>
    </lineage>
</organism>
<dbReference type="AlphaFoldDB" id="A0AAP2HND2"/>
<evidence type="ECO:0000313" key="2">
    <source>
        <dbReference type="EMBL" id="MBU9359142.1"/>
    </source>
</evidence>
<dbReference type="RefSeq" id="WP_176045745.1">
    <property type="nucleotide sequence ID" value="NZ_CADFGV010000009.1"/>
</dbReference>
<feature type="region of interest" description="Disordered" evidence="1">
    <location>
        <begin position="1"/>
        <end position="22"/>
    </location>
</feature>
<reference evidence="2" key="1">
    <citation type="submission" date="2021-06" db="EMBL/GenBank/DDBJ databases">
        <title>A collection of bacterial strains from the Burkholderia cepacia Research Laboratory and Repository.</title>
        <authorList>
            <person name="Lipuma J."/>
            <person name="Spilker T."/>
        </authorList>
    </citation>
    <scope>NUCLEOTIDE SEQUENCE</scope>
    <source>
        <strain evidence="2">AU37435</strain>
    </source>
</reference>
<gene>
    <name evidence="2" type="ORF">KTE52_22660</name>
</gene>